<dbReference type="KEGG" id="atw:C0099_11890"/>
<keyword evidence="1" id="KW-0732">Signal</keyword>
<protein>
    <recommendedName>
        <fullName evidence="4">DUF192 domain-containing protein</fullName>
    </recommendedName>
</protein>
<keyword evidence="3" id="KW-1185">Reference proteome</keyword>
<proteinExistence type="predicted"/>
<evidence type="ECO:0000313" key="2">
    <source>
        <dbReference type="EMBL" id="AUN95569.1"/>
    </source>
</evidence>
<dbReference type="PANTHER" id="PTHR37953:SF1">
    <property type="entry name" value="UPF0127 PROTEIN MJ1496"/>
    <property type="match status" value="1"/>
</dbReference>
<dbReference type="Proteomes" id="UP000242205">
    <property type="component" value="Chromosome"/>
</dbReference>
<dbReference type="InterPro" id="IPR038695">
    <property type="entry name" value="Saro_0823-like_sf"/>
</dbReference>
<name>A0A2I6S8H3_9RHOO</name>
<organism evidence="2 3">
    <name type="scientific">Pseudazoarcus pumilus</name>
    <dbReference type="NCBI Taxonomy" id="2067960"/>
    <lineage>
        <taxon>Bacteria</taxon>
        <taxon>Pseudomonadati</taxon>
        <taxon>Pseudomonadota</taxon>
        <taxon>Betaproteobacteria</taxon>
        <taxon>Rhodocyclales</taxon>
        <taxon>Zoogloeaceae</taxon>
        <taxon>Pseudazoarcus</taxon>
    </lineage>
</organism>
<evidence type="ECO:0000313" key="3">
    <source>
        <dbReference type="Proteomes" id="UP000242205"/>
    </source>
</evidence>
<dbReference type="AlphaFoldDB" id="A0A2I6S8H3"/>
<feature type="signal peptide" evidence="1">
    <location>
        <begin position="1"/>
        <end position="23"/>
    </location>
</feature>
<dbReference type="InterPro" id="IPR003795">
    <property type="entry name" value="DUF192"/>
</dbReference>
<dbReference type="RefSeq" id="WP_102247617.1">
    <property type="nucleotide sequence ID" value="NZ_CP025682.1"/>
</dbReference>
<evidence type="ECO:0008006" key="4">
    <source>
        <dbReference type="Google" id="ProtNLM"/>
    </source>
</evidence>
<gene>
    <name evidence="2" type="ORF">C0099_11890</name>
</gene>
<dbReference type="Gene3D" id="2.60.120.1140">
    <property type="entry name" value="Protein of unknown function DUF192"/>
    <property type="match status" value="1"/>
</dbReference>
<dbReference type="Pfam" id="PF02643">
    <property type="entry name" value="DUF192"/>
    <property type="match status" value="1"/>
</dbReference>
<reference evidence="2 3" key="1">
    <citation type="submission" date="2018-01" db="EMBL/GenBank/DDBJ databases">
        <authorList>
            <person name="Fu G.-Y."/>
        </authorList>
    </citation>
    <scope>NUCLEOTIDE SEQUENCE [LARGE SCALE GENOMIC DNA]</scope>
    <source>
        <strain evidence="2 3">SY39</strain>
    </source>
</reference>
<feature type="chain" id="PRO_5014417418" description="DUF192 domain-containing protein" evidence="1">
    <location>
        <begin position="24"/>
        <end position="149"/>
    </location>
</feature>
<dbReference type="OrthoDB" id="5526466at2"/>
<evidence type="ECO:0000256" key="1">
    <source>
        <dbReference type="SAM" id="SignalP"/>
    </source>
</evidence>
<accession>A0A2I6S8H3</accession>
<dbReference type="EMBL" id="CP025682">
    <property type="protein sequence ID" value="AUN95569.1"/>
    <property type="molecule type" value="Genomic_DNA"/>
</dbReference>
<dbReference type="PANTHER" id="PTHR37953">
    <property type="entry name" value="UPF0127 PROTEIN MJ1496"/>
    <property type="match status" value="1"/>
</dbReference>
<sequence>MRRNLSRLAIALILLCLVGVAAAQQMPLVQLTAGMYRITAEMANTPQTRQVGLMHRESMAENRGMVFVFEYDARHCMWMKNTLIPLSVAFLARDGTILNIADMQPQTETSHCAAKSARYALEMNEGWFDERGIGAGDRIEGVANLRPAR</sequence>